<proteinExistence type="predicted"/>
<accession>A0AAD1M8Q8</accession>
<keyword evidence="1" id="KW-0472">Membrane</keyword>
<keyword evidence="3" id="KW-1185">Reference proteome</keyword>
<dbReference type="AlphaFoldDB" id="A0AAD1M8Q8"/>
<organism evidence="2 3">
    <name type="scientific">Mycolicibacterium aichiense</name>
    <dbReference type="NCBI Taxonomy" id="1799"/>
    <lineage>
        <taxon>Bacteria</taxon>
        <taxon>Bacillati</taxon>
        <taxon>Actinomycetota</taxon>
        <taxon>Actinomycetes</taxon>
        <taxon>Mycobacteriales</taxon>
        <taxon>Mycobacteriaceae</taxon>
        <taxon>Mycolicibacterium</taxon>
    </lineage>
</organism>
<name>A0AAD1M8Q8_9MYCO</name>
<reference evidence="2 3" key="1">
    <citation type="journal article" date="2019" name="Emerg. Microbes Infect.">
        <title>Comprehensive subspecies identification of 175 nontuberculous mycobacteria species based on 7547 genomic profiles.</title>
        <authorList>
            <person name="Matsumoto Y."/>
            <person name="Kinjo T."/>
            <person name="Motooka D."/>
            <person name="Nabeya D."/>
            <person name="Jung N."/>
            <person name="Uechi K."/>
            <person name="Horii T."/>
            <person name="Iida T."/>
            <person name="Fujita J."/>
            <person name="Nakamura S."/>
        </authorList>
    </citation>
    <scope>NUCLEOTIDE SEQUENCE [LARGE SCALE GENOMIC DNA]</scope>
    <source>
        <strain evidence="2 3">JCM 6376</strain>
    </source>
</reference>
<dbReference type="Proteomes" id="UP000467327">
    <property type="component" value="Chromosome"/>
</dbReference>
<gene>
    <name evidence="2" type="ORF">MAIC_00100</name>
</gene>
<feature type="transmembrane region" description="Helical" evidence="1">
    <location>
        <begin position="166"/>
        <end position="187"/>
    </location>
</feature>
<evidence type="ECO:0008006" key="4">
    <source>
        <dbReference type="Google" id="ProtNLM"/>
    </source>
</evidence>
<feature type="transmembrane region" description="Helical" evidence="1">
    <location>
        <begin position="66"/>
        <end position="84"/>
    </location>
</feature>
<feature type="transmembrane region" description="Helical" evidence="1">
    <location>
        <begin position="39"/>
        <end position="59"/>
    </location>
</feature>
<dbReference type="EMBL" id="AP022561">
    <property type="protein sequence ID" value="BBX05207.1"/>
    <property type="molecule type" value="Genomic_DNA"/>
</dbReference>
<evidence type="ECO:0000313" key="3">
    <source>
        <dbReference type="Proteomes" id="UP000467327"/>
    </source>
</evidence>
<dbReference type="Pfam" id="PF11361">
    <property type="entry name" value="DUF3159"/>
    <property type="match status" value="1"/>
</dbReference>
<dbReference type="InterPro" id="IPR016566">
    <property type="entry name" value="UCP010219"/>
</dbReference>
<feature type="transmembrane region" description="Helical" evidence="1">
    <location>
        <begin position="138"/>
        <end position="160"/>
    </location>
</feature>
<sequence>MITSPNGRLIDLGGGWHGLADALGPHAVFLAVYLATQQIGSATCAALALAVVLALIRLLSRQPVRTALAGAALIVVSALVVVTTGDGTDFYLLDIVRTSVLSFILIASLLIRRPLVGVLVGPVIADPRWYSDRVQRRAYDLCTVIWAAAVVARSAVKIPFYLDDNVVALGIASMVMGVPLLLVTTYLQLRILRATYSQGGDGSATA</sequence>
<dbReference type="KEGG" id="maic:MAIC_00100"/>
<protein>
    <recommendedName>
        <fullName evidence="4">Integral membrane alanine and leucine rich protein</fullName>
    </recommendedName>
</protein>
<evidence type="ECO:0000313" key="2">
    <source>
        <dbReference type="EMBL" id="BBX05207.1"/>
    </source>
</evidence>
<keyword evidence="1" id="KW-1133">Transmembrane helix</keyword>
<keyword evidence="1" id="KW-0812">Transmembrane</keyword>
<evidence type="ECO:0000256" key="1">
    <source>
        <dbReference type="SAM" id="Phobius"/>
    </source>
</evidence>